<sequence>MITLRSTPFLHTRNAVHQNTRVIFFTTTWIEDLNVEVGVPTISEHQEVSWIKIISTGKSCPSRSNDQIILFLGNLNIIGSTIGHF</sequence>
<protein>
    <submittedName>
        <fullName evidence="1">Uncharacterized protein</fullName>
    </submittedName>
</protein>
<accession>A0A0A9EBW3</accession>
<evidence type="ECO:0000313" key="1">
    <source>
        <dbReference type="EMBL" id="JAD98224.1"/>
    </source>
</evidence>
<proteinExistence type="predicted"/>
<reference evidence="1" key="2">
    <citation type="journal article" date="2015" name="Data Brief">
        <title>Shoot transcriptome of the giant reed, Arundo donax.</title>
        <authorList>
            <person name="Barrero R.A."/>
            <person name="Guerrero F.D."/>
            <person name="Moolhuijzen P."/>
            <person name="Goolsby J.A."/>
            <person name="Tidwell J."/>
            <person name="Bellgard S.E."/>
            <person name="Bellgard M.I."/>
        </authorList>
    </citation>
    <scope>NUCLEOTIDE SEQUENCE</scope>
    <source>
        <tissue evidence="1">Shoot tissue taken approximately 20 cm above the soil surface</tissue>
    </source>
</reference>
<dbReference type="EMBL" id="GBRH01199671">
    <property type="protein sequence ID" value="JAD98224.1"/>
    <property type="molecule type" value="Transcribed_RNA"/>
</dbReference>
<reference evidence="1" key="1">
    <citation type="submission" date="2014-09" db="EMBL/GenBank/DDBJ databases">
        <authorList>
            <person name="Magalhaes I.L.F."/>
            <person name="Oliveira U."/>
            <person name="Santos F.R."/>
            <person name="Vidigal T.H.D.A."/>
            <person name="Brescovit A.D."/>
            <person name="Santos A.J."/>
        </authorList>
    </citation>
    <scope>NUCLEOTIDE SEQUENCE</scope>
    <source>
        <tissue evidence="1">Shoot tissue taken approximately 20 cm above the soil surface</tissue>
    </source>
</reference>
<organism evidence="1">
    <name type="scientific">Arundo donax</name>
    <name type="common">Giant reed</name>
    <name type="synonym">Donax arundinaceus</name>
    <dbReference type="NCBI Taxonomy" id="35708"/>
    <lineage>
        <taxon>Eukaryota</taxon>
        <taxon>Viridiplantae</taxon>
        <taxon>Streptophyta</taxon>
        <taxon>Embryophyta</taxon>
        <taxon>Tracheophyta</taxon>
        <taxon>Spermatophyta</taxon>
        <taxon>Magnoliopsida</taxon>
        <taxon>Liliopsida</taxon>
        <taxon>Poales</taxon>
        <taxon>Poaceae</taxon>
        <taxon>PACMAD clade</taxon>
        <taxon>Arundinoideae</taxon>
        <taxon>Arundineae</taxon>
        <taxon>Arundo</taxon>
    </lineage>
</organism>
<dbReference type="AlphaFoldDB" id="A0A0A9EBW3"/>
<name>A0A0A9EBW3_ARUDO</name>